<dbReference type="GO" id="GO:0008483">
    <property type="term" value="F:transaminase activity"/>
    <property type="evidence" value="ECO:0007669"/>
    <property type="project" value="UniProtKB-KW"/>
</dbReference>
<dbReference type="AlphaFoldDB" id="A0A545U2G5"/>
<dbReference type="Gene3D" id="3.90.1150.10">
    <property type="entry name" value="Aspartate Aminotransferase, domain 1"/>
    <property type="match status" value="1"/>
</dbReference>
<keyword evidence="6" id="KW-1185">Reference proteome</keyword>
<dbReference type="PANTHER" id="PTHR30244">
    <property type="entry name" value="TRANSAMINASE"/>
    <property type="match status" value="1"/>
</dbReference>
<evidence type="ECO:0000256" key="1">
    <source>
        <dbReference type="ARBA" id="ARBA00037999"/>
    </source>
</evidence>
<dbReference type="Gene3D" id="3.40.640.10">
    <property type="entry name" value="Type I PLP-dependent aspartate aminotransferase-like (Major domain)"/>
    <property type="match status" value="1"/>
</dbReference>
<dbReference type="Proteomes" id="UP000315252">
    <property type="component" value="Unassembled WGS sequence"/>
</dbReference>
<dbReference type="Pfam" id="PF01041">
    <property type="entry name" value="DegT_DnrJ_EryC1"/>
    <property type="match status" value="1"/>
</dbReference>
<sequence>MIPYGRQTIDEDDIAAVAEVLRGDFLTGGPAVGRFEAALAETVQAPHAVACANGTAALHLAVLALDLGPGDIVVVPSVTFLASANVVRFVGANVLFADVDPDSGLLTAGTLREALTRAEDPRRVRAAIPVHLNGQSCDMEEISSLAAEYGFAVIEDACHALGGAHTAGGERALVGSASLSKMACFSFHPVKAVAMGEGGAVTTRDSELAGRLARLRSHGMTRDPGAFLQQDEARDPGGQTNPWYYEMAEPGFNYRACDMQCALGESQLRKLGAFLARRRALAARYDSLLASLANVVKPVPRLSSMDDGWHLYPVLIDFQALGLSRADVMMRLRDAGVGTQVHYIPVHRQPYYRALYPGLSLPGADAYYERCLSLPLFPAMNDNDVDTVVNALAGILTDAA</sequence>
<reference evidence="5 6" key="1">
    <citation type="submission" date="2019-06" db="EMBL/GenBank/DDBJ databases">
        <title>Whole genome sequence for Rhodospirillaceae sp. R148.</title>
        <authorList>
            <person name="Wang G."/>
        </authorList>
    </citation>
    <scope>NUCLEOTIDE SEQUENCE [LARGE SCALE GENOMIC DNA]</scope>
    <source>
        <strain evidence="5 6">R148</strain>
    </source>
</reference>
<evidence type="ECO:0000313" key="6">
    <source>
        <dbReference type="Proteomes" id="UP000315252"/>
    </source>
</evidence>
<evidence type="ECO:0000256" key="2">
    <source>
        <dbReference type="PIRSR" id="PIRSR000390-1"/>
    </source>
</evidence>
<dbReference type="InterPro" id="IPR015422">
    <property type="entry name" value="PyrdxlP-dep_Trfase_small"/>
</dbReference>
<name>A0A545U2G5_9PROT</name>
<dbReference type="PANTHER" id="PTHR30244:SF34">
    <property type="entry name" value="DTDP-4-AMINO-4,6-DIDEOXYGALACTOSE TRANSAMINASE"/>
    <property type="match status" value="1"/>
</dbReference>
<dbReference type="SUPFAM" id="SSF53383">
    <property type="entry name" value="PLP-dependent transferases"/>
    <property type="match status" value="1"/>
</dbReference>
<evidence type="ECO:0000313" key="5">
    <source>
        <dbReference type="EMBL" id="TQV83646.1"/>
    </source>
</evidence>
<dbReference type="OrthoDB" id="9768668at2"/>
<dbReference type="InterPro" id="IPR015421">
    <property type="entry name" value="PyrdxlP-dep_Trfase_major"/>
</dbReference>
<organism evidence="5 6">
    <name type="scientific">Denitrobaculum tricleocarpae</name>
    <dbReference type="NCBI Taxonomy" id="2591009"/>
    <lineage>
        <taxon>Bacteria</taxon>
        <taxon>Pseudomonadati</taxon>
        <taxon>Pseudomonadota</taxon>
        <taxon>Alphaproteobacteria</taxon>
        <taxon>Rhodospirillales</taxon>
        <taxon>Rhodospirillaceae</taxon>
        <taxon>Denitrobaculum</taxon>
    </lineage>
</organism>
<dbReference type="InterPro" id="IPR020026">
    <property type="entry name" value="PseC"/>
</dbReference>
<feature type="modified residue" description="N6-(pyridoxal phosphate)lysine" evidence="3">
    <location>
        <position position="191"/>
    </location>
</feature>
<comment type="caution">
    <text evidence="5">The sequence shown here is derived from an EMBL/GenBank/DDBJ whole genome shotgun (WGS) entry which is preliminary data.</text>
</comment>
<protein>
    <submittedName>
        <fullName evidence="5">UDP-4-amino-4, 6-dideoxy-N-acetyl-beta-L-altrosamine transaminase</fullName>
        <ecNumber evidence="5">2.6.1.92</ecNumber>
    </submittedName>
</protein>
<evidence type="ECO:0000256" key="3">
    <source>
        <dbReference type="PIRSR" id="PIRSR000390-2"/>
    </source>
</evidence>
<feature type="active site" description="Proton acceptor" evidence="2">
    <location>
        <position position="191"/>
    </location>
</feature>
<keyword evidence="5" id="KW-0032">Aminotransferase</keyword>
<dbReference type="CDD" id="cd00616">
    <property type="entry name" value="AHBA_syn"/>
    <property type="match status" value="1"/>
</dbReference>
<gene>
    <name evidence="5" type="primary">pseC</name>
    <name evidence="5" type="ORF">FKG95_03390</name>
</gene>
<dbReference type="EC" id="2.6.1.92" evidence="5"/>
<dbReference type="RefSeq" id="WP_142894883.1">
    <property type="nucleotide sequence ID" value="NZ_ML660052.1"/>
</dbReference>
<accession>A0A545U2G5</accession>
<dbReference type="PIRSF" id="PIRSF000390">
    <property type="entry name" value="PLP_StrS"/>
    <property type="match status" value="1"/>
</dbReference>
<dbReference type="InterPro" id="IPR015424">
    <property type="entry name" value="PyrdxlP-dep_Trfase"/>
</dbReference>
<comment type="similarity">
    <text evidence="1 4">Belongs to the DegT/DnrJ/EryC1 family.</text>
</comment>
<dbReference type="EMBL" id="VHSH01000001">
    <property type="protein sequence ID" value="TQV83646.1"/>
    <property type="molecule type" value="Genomic_DNA"/>
</dbReference>
<keyword evidence="3 4" id="KW-0663">Pyridoxal phosphate</keyword>
<dbReference type="GO" id="GO:0000271">
    <property type="term" value="P:polysaccharide biosynthetic process"/>
    <property type="evidence" value="ECO:0007669"/>
    <property type="project" value="TreeGrafter"/>
</dbReference>
<evidence type="ECO:0000256" key="4">
    <source>
        <dbReference type="RuleBase" id="RU004508"/>
    </source>
</evidence>
<dbReference type="InterPro" id="IPR000653">
    <property type="entry name" value="DegT/StrS_aminotransferase"/>
</dbReference>
<proteinExistence type="inferred from homology"/>
<keyword evidence="5" id="KW-0808">Transferase</keyword>
<dbReference type="GO" id="GO:0030170">
    <property type="term" value="F:pyridoxal phosphate binding"/>
    <property type="evidence" value="ECO:0007669"/>
    <property type="project" value="TreeGrafter"/>
</dbReference>
<dbReference type="NCBIfam" id="TIGR03588">
    <property type="entry name" value="PseC"/>
    <property type="match status" value="1"/>
</dbReference>